<dbReference type="Proteomes" id="UP001526337">
    <property type="component" value="Unassembled WGS sequence"/>
</dbReference>
<gene>
    <name evidence="3" type="ORF">NO263_06085</name>
</gene>
<evidence type="ECO:0000256" key="2">
    <source>
        <dbReference type="SAM" id="Phobius"/>
    </source>
</evidence>
<protein>
    <submittedName>
        <fullName evidence="3">Uncharacterized protein</fullName>
    </submittedName>
</protein>
<dbReference type="EMBL" id="JANGSQ010000095">
    <property type="protein sequence ID" value="MCW4590147.1"/>
    <property type="molecule type" value="Genomic_DNA"/>
</dbReference>
<dbReference type="RefSeq" id="WP_171790100.1">
    <property type="nucleotide sequence ID" value="NZ_JABJWD010000022.1"/>
</dbReference>
<organism evidence="3 4">
    <name type="scientific">Gluconacetobacter entanii</name>
    <dbReference type="NCBI Taxonomy" id="108528"/>
    <lineage>
        <taxon>Bacteria</taxon>
        <taxon>Pseudomonadati</taxon>
        <taxon>Pseudomonadota</taxon>
        <taxon>Alphaproteobacteria</taxon>
        <taxon>Acetobacterales</taxon>
        <taxon>Acetobacteraceae</taxon>
        <taxon>Gluconacetobacter</taxon>
    </lineage>
</organism>
<feature type="compositionally biased region" description="Pro residues" evidence="1">
    <location>
        <begin position="144"/>
        <end position="170"/>
    </location>
</feature>
<name>A0ABT3K3Z7_9PROT</name>
<keyword evidence="2" id="KW-0812">Transmembrane</keyword>
<keyword evidence="2" id="KW-1133">Transmembrane helix</keyword>
<evidence type="ECO:0000256" key="1">
    <source>
        <dbReference type="SAM" id="MobiDB-lite"/>
    </source>
</evidence>
<keyword evidence="4" id="KW-1185">Reference proteome</keyword>
<evidence type="ECO:0000313" key="4">
    <source>
        <dbReference type="Proteomes" id="UP001526337"/>
    </source>
</evidence>
<keyword evidence="2" id="KW-0472">Membrane</keyword>
<feature type="compositionally biased region" description="Basic and acidic residues" evidence="1">
    <location>
        <begin position="206"/>
        <end position="216"/>
    </location>
</feature>
<sequence>MTLPWPEWLPQWAQALVLIAGLLFAVLWMLVPFAVIGVKGRLDALAVQIDDLQAELRVMAMSSTSAPAREEAEVTSGEPLSEVLRAQDRDDPDMSGEGQVSRARAARLLDPDDPECDIPAYERRAVPPVTVQAPPAHPDDMPEDAPPAPPTAAPPPPQQQAPRPSAPPASGPVRAPLRTPVPPAAEADRTGERAAMARKGFPRTMRWAERRQRSEPTLRWPPRP</sequence>
<feature type="transmembrane region" description="Helical" evidence="2">
    <location>
        <begin position="12"/>
        <end position="36"/>
    </location>
</feature>
<reference evidence="3 4" key="1">
    <citation type="submission" date="2022-07" db="EMBL/GenBank/DDBJ databases">
        <title>Genome stability of Gluconacetobacter entanii AV429.</title>
        <authorList>
            <person name="Trcek J."/>
            <person name="Cepec E."/>
        </authorList>
    </citation>
    <scope>NUCLEOTIDE SEQUENCE [LARGE SCALE GENOMIC DNA]</scope>
    <source>
        <strain evidence="3 4">AV429_2022</strain>
    </source>
</reference>
<comment type="caution">
    <text evidence="3">The sequence shown here is derived from an EMBL/GenBank/DDBJ whole genome shotgun (WGS) entry which is preliminary data.</text>
</comment>
<evidence type="ECO:0000313" key="3">
    <source>
        <dbReference type="EMBL" id="MCW4590147.1"/>
    </source>
</evidence>
<accession>A0ABT3K3Z7</accession>
<proteinExistence type="predicted"/>
<feature type="region of interest" description="Disordered" evidence="1">
    <location>
        <begin position="64"/>
        <end position="224"/>
    </location>
</feature>